<dbReference type="InterPro" id="IPR006121">
    <property type="entry name" value="HMA_dom"/>
</dbReference>
<dbReference type="Proteomes" id="UP000528432">
    <property type="component" value="Unassembled WGS sequence"/>
</dbReference>
<dbReference type="GO" id="GO:0005507">
    <property type="term" value="F:copper ion binding"/>
    <property type="evidence" value="ECO:0007669"/>
    <property type="project" value="InterPro"/>
</dbReference>
<evidence type="ECO:0000259" key="2">
    <source>
        <dbReference type="PROSITE" id="PS50846"/>
    </source>
</evidence>
<dbReference type="Pfam" id="PF00403">
    <property type="entry name" value="HMA"/>
    <property type="match status" value="1"/>
</dbReference>
<dbReference type="GeneID" id="70576665"/>
<dbReference type="InterPro" id="IPR000428">
    <property type="entry name" value="Cu-bd"/>
</dbReference>
<dbReference type="PROSITE" id="PS01047">
    <property type="entry name" value="HMA_1"/>
    <property type="match status" value="1"/>
</dbReference>
<dbReference type="Proteomes" id="UP000250223">
    <property type="component" value="Unassembled WGS sequence"/>
</dbReference>
<dbReference type="AlphaFoldDB" id="A0A239ZMA9"/>
<dbReference type="Gene3D" id="3.30.70.100">
    <property type="match status" value="1"/>
</dbReference>
<dbReference type="STRING" id="1494.SAMN05216497_101163"/>
<evidence type="ECO:0000313" key="3">
    <source>
        <dbReference type="EMBL" id="NOH16643.1"/>
    </source>
</evidence>
<evidence type="ECO:0000313" key="4">
    <source>
        <dbReference type="EMBL" id="SDK83428.1"/>
    </source>
</evidence>
<proteinExistence type="predicted"/>
<dbReference type="InterPro" id="IPR036163">
    <property type="entry name" value="HMA_dom_sf"/>
</dbReference>
<dbReference type="EMBL" id="FNGL01000001">
    <property type="protein sequence ID" value="SDK83428.1"/>
    <property type="molecule type" value="Genomic_DNA"/>
</dbReference>
<evidence type="ECO:0000313" key="5">
    <source>
        <dbReference type="EMBL" id="SQB36682.1"/>
    </source>
</evidence>
<reference evidence="5 7" key="2">
    <citation type="submission" date="2018-06" db="EMBL/GenBank/DDBJ databases">
        <authorList>
            <consortium name="Pathogen Informatics"/>
            <person name="Doyle S."/>
        </authorList>
    </citation>
    <scope>NUCLEOTIDE SEQUENCE [LARGE SCALE GENOMIC DNA]</scope>
    <source>
        <strain evidence="5 7">NCTC13028</strain>
    </source>
</reference>
<dbReference type="RefSeq" id="WP_089863027.1">
    <property type="nucleotide sequence ID" value="NZ_CP173238.1"/>
</dbReference>
<name>A0A239ZMA9_CLOCO</name>
<keyword evidence="6" id="KW-1185">Reference proteome</keyword>
<reference evidence="4 6" key="1">
    <citation type="submission" date="2016-10" db="EMBL/GenBank/DDBJ databases">
        <authorList>
            <person name="Varghese N."/>
            <person name="Submissions S."/>
        </authorList>
    </citation>
    <scope>NUCLEOTIDE SEQUENCE [LARGE SCALE GENOMIC DNA]</scope>
    <source>
        <strain evidence="4 6">NLAE-zl-C224</strain>
    </source>
</reference>
<evidence type="ECO:0000313" key="6">
    <source>
        <dbReference type="Proteomes" id="UP000198811"/>
    </source>
</evidence>
<evidence type="ECO:0000256" key="1">
    <source>
        <dbReference type="ARBA" id="ARBA00022723"/>
    </source>
</evidence>
<protein>
    <submittedName>
        <fullName evidence="5">Copper chaperone</fullName>
    </submittedName>
    <submittedName>
        <fullName evidence="4">Cu+-exporting ATPase</fullName>
    </submittedName>
    <submittedName>
        <fullName evidence="3">Heavy-metal-associated domain-containing protein</fullName>
    </submittedName>
</protein>
<feature type="domain" description="HMA" evidence="2">
    <location>
        <begin position="1"/>
        <end position="65"/>
    </location>
</feature>
<dbReference type="InterPro" id="IPR017969">
    <property type="entry name" value="Heavy-metal-associated_CS"/>
</dbReference>
<dbReference type="GO" id="GO:0006825">
    <property type="term" value="P:copper ion transport"/>
    <property type="evidence" value="ECO:0007669"/>
    <property type="project" value="InterPro"/>
</dbReference>
<dbReference type="EMBL" id="JABFIF010000020">
    <property type="protein sequence ID" value="NOH16643.1"/>
    <property type="molecule type" value="Genomic_DNA"/>
</dbReference>
<evidence type="ECO:0000313" key="7">
    <source>
        <dbReference type="Proteomes" id="UP000250223"/>
    </source>
</evidence>
<dbReference type="FunFam" id="3.30.70.100:FF:000001">
    <property type="entry name" value="ATPase copper transporting beta"/>
    <property type="match status" value="1"/>
</dbReference>
<accession>A0A239ZMA9</accession>
<dbReference type="OrthoDB" id="9813965at2"/>
<keyword evidence="1" id="KW-0479">Metal-binding</keyword>
<dbReference type="Proteomes" id="UP000198811">
    <property type="component" value="Unassembled WGS sequence"/>
</dbReference>
<evidence type="ECO:0000313" key="8">
    <source>
        <dbReference type="Proteomes" id="UP000528432"/>
    </source>
</evidence>
<organism evidence="5 7">
    <name type="scientific">Clostridium cochlearium</name>
    <dbReference type="NCBI Taxonomy" id="1494"/>
    <lineage>
        <taxon>Bacteria</taxon>
        <taxon>Bacillati</taxon>
        <taxon>Bacillota</taxon>
        <taxon>Clostridia</taxon>
        <taxon>Eubacteriales</taxon>
        <taxon>Clostridiaceae</taxon>
        <taxon>Clostridium</taxon>
    </lineage>
</organism>
<dbReference type="PROSITE" id="PS50846">
    <property type="entry name" value="HMA_2"/>
    <property type="match status" value="1"/>
</dbReference>
<reference evidence="3 8" key="3">
    <citation type="submission" date="2020-05" db="EMBL/GenBank/DDBJ databases">
        <title>Draft genome sequence of Clostridium cochlearium strain AGROS13 isolated from a sheep dairy farm in New Zealand.</title>
        <authorList>
            <person name="Gupta T.B."/>
            <person name="Jauregui R."/>
            <person name="Risson A.N."/>
            <person name="Brightwell G."/>
            <person name="Maclean P."/>
        </authorList>
    </citation>
    <scope>NUCLEOTIDE SEQUENCE [LARGE SCALE GENOMIC DNA]</scope>
    <source>
        <strain evidence="3 8">AGROS13</strain>
    </source>
</reference>
<gene>
    <name evidence="5" type="primary">copZ_2</name>
    <name evidence="3" type="ORF">HMJ28_09625</name>
    <name evidence="5" type="ORF">NCTC13028_02524</name>
    <name evidence="4" type="ORF">SAMN05216497_101163</name>
</gene>
<dbReference type="PRINTS" id="PR00944">
    <property type="entry name" value="CUEXPORT"/>
</dbReference>
<sequence>MKKTIKIEGMSCMHCVKHIEEALEELGCENIEVNLQDKEAQAYFKENISNEDIKNIIKDFGYEVVSIK</sequence>
<dbReference type="CDD" id="cd00371">
    <property type="entry name" value="HMA"/>
    <property type="match status" value="1"/>
</dbReference>
<dbReference type="EMBL" id="UAWC01000027">
    <property type="protein sequence ID" value="SQB36682.1"/>
    <property type="molecule type" value="Genomic_DNA"/>
</dbReference>
<dbReference type="SUPFAM" id="SSF55008">
    <property type="entry name" value="HMA, heavy metal-associated domain"/>
    <property type="match status" value="1"/>
</dbReference>